<comment type="caution">
    <text evidence="2">The sequence shown here is derived from an EMBL/GenBank/DDBJ whole genome shotgun (WGS) entry which is preliminary data.</text>
</comment>
<feature type="transmembrane region" description="Helical" evidence="1">
    <location>
        <begin position="6"/>
        <end position="23"/>
    </location>
</feature>
<feature type="transmembrane region" description="Helical" evidence="1">
    <location>
        <begin position="35"/>
        <end position="58"/>
    </location>
</feature>
<protein>
    <submittedName>
        <fullName evidence="2">Uncharacterized protein</fullName>
    </submittedName>
</protein>
<gene>
    <name evidence="2" type="ORF">M6B38_318680</name>
</gene>
<organism evidence="2 3">
    <name type="scientific">Iris pallida</name>
    <name type="common">Sweet iris</name>
    <dbReference type="NCBI Taxonomy" id="29817"/>
    <lineage>
        <taxon>Eukaryota</taxon>
        <taxon>Viridiplantae</taxon>
        <taxon>Streptophyta</taxon>
        <taxon>Embryophyta</taxon>
        <taxon>Tracheophyta</taxon>
        <taxon>Spermatophyta</taxon>
        <taxon>Magnoliopsida</taxon>
        <taxon>Liliopsida</taxon>
        <taxon>Asparagales</taxon>
        <taxon>Iridaceae</taxon>
        <taxon>Iridoideae</taxon>
        <taxon>Irideae</taxon>
        <taxon>Iris</taxon>
    </lineage>
</organism>
<keyword evidence="1" id="KW-0812">Transmembrane</keyword>
<evidence type="ECO:0000313" key="2">
    <source>
        <dbReference type="EMBL" id="KAJ6838685.1"/>
    </source>
</evidence>
<dbReference type="AlphaFoldDB" id="A0AAX6HE62"/>
<keyword evidence="3" id="KW-1185">Reference proteome</keyword>
<evidence type="ECO:0000256" key="1">
    <source>
        <dbReference type="SAM" id="Phobius"/>
    </source>
</evidence>
<reference evidence="2" key="2">
    <citation type="submission" date="2023-04" db="EMBL/GenBank/DDBJ databases">
        <authorList>
            <person name="Bruccoleri R.E."/>
            <person name="Oakeley E.J."/>
            <person name="Faust A.-M."/>
            <person name="Dessus-Babus S."/>
            <person name="Altorfer M."/>
            <person name="Burckhardt D."/>
            <person name="Oertli M."/>
            <person name="Naumann U."/>
            <person name="Petersen F."/>
            <person name="Wong J."/>
        </authorList>
    </citation>
    <scope>NUCLEOTIDE SEQUENCE</scope>
    <source>
        <strain evidence="2">GSM-AAB239-AS_SAM_17_03QT</strain>
        <tissue evidence="2">Leaf</tissue>
    </source>
</reference>
<evidence type="ECO:0000313" key="3">
    <source>
        <dbReference type="Proteomes" id="UP001140949"/>
    </source>
</evidence>
<keyword evidence="1" id="KW-1133">Transmembrane helix</keyword>
<sequence length="99" mass="10853">MLTPVVALLLLPLLLILFHLYFFEAMKVVMVLLTLTYCFTANAMRGNLIVMMICLGFPPDGEATLLQPFVRGDKENGGSINHIVTDDDGSKLNLSPLAT</sequence>
<name>A0AAX6HE62_IRIPA</name>
<dbReference type="EMBL" id="JANAVB010010600">
    <property type="protein sequence ID" value="KAJ6838685.1"/>
    <property type="molecule type" value="Genomic_DNA"/>
</dbReference>
<accession>A0AAX6HE62</accession>
<dbReference type="Proteomes" id="UP001140949">
    <property type="component" value="Unassembled WGS sequence"/>
</dbReference>
<reference evidence="2" key="1">
    <citation type="journal article" date="2023" name="GigaByte">
        <title>Genome assembly of the bearded iris, Iris pallida Lam.</title>
        <authorList>
            <person name="Bruccoleri R.E."/>
            <person name="Oakeley E.J."/>
            <person name="Faust A.M.E."/>
            <person name="Altorfer M."/>
            <person name="Dessus-Babus S."/>
            <person name="Burckhardt D."/>
            <person name="Oertli M."/>
            <person name="Naumann U."/>
            <person name="Petersen F."/>
            <person name="Wong J."/>
        </authorList>
    </citation>
    <scope>NUCLEOTIDE SEQUENCE</scope>
    <source>
        <strain evidence="2">GSM-AAB239-AS_SAM_17_03QT</strain>
    </source>
</reference>
<proteinExistence type="predicted"/>
<keyword evidence="1" id="KW-0472">Membrane</keyword>